<sequence>MDLVPLRDQTALVLGEVWVTTRAVQRLLLVVADAIEDGLLLELRTGFADIRRAVELMEQVTVQIEQAMPVLEATAPALGLMNGSIAQLNATVAQLEGLPGVRMARRLVSRPAPAAD</sequence>
<evidence type="ECO:0000313" key="1">
    <source>
        <dbReference type="EMBL" id="MDR7363546.1"/>
    </source>
</evidence>
<dbReference type="EMBL" id="JAVDYG010000001">
    <property type="protein sequence ID" value="MDR7363546.1"/>
    <property type="molecule type" value="Genomic_DNA"/>
</dbReference>
<proteinExistence type="predicted"/>
<keyword evidence="2" id="KW-1185">Reference proteome</keyword>
<protein>
    <submittedName>
        <fullName evidence="1">Uncharacterized protein</fullName>
    </submittedName>
</protein>
<gene>
    <name evidence="1" type="ORF">J2S63_003099</name>
</gene>
<reference evidence="1 2" key="1">
    <citation type="submission" date="2023-07" db="EMBL/GenBank/DDBJ databases">
        <title>Sequencing the genomes of 1000 actinobacteria strains.</title>
        <authorList>
            <person name="Klenk H.-P."/>
        </authorList>
    </citation>
    <scope>NUCLEOTIDE SEQUENCE [LARGE SCALE GENOMIC DNA]</scope>
    <source>
        <strain evidence="1 2">DSM 19426</strain>
    </source>
</reference>
<dbReference type="RefSeq" id="WP_310304055.1">
    <property type="nucleotide sequence ID" value="NZ_BAAAPS010000003.1"/>
</dbReference>
<organism evidence="1 2">
    <name type="scientific">Nocardioides marmoribigeumensis</name>
    <dbReference type="NCBI Taxonomy" id="433649"/>
    <lineage>
        <taxon>Bacteria</taxon>
        <taxon>Bacillati</taxon>
        <taxon>Actinomycetota</taxon>
        <taxon>Actinomycetes</taxon>
        <taxon>Propionibacteriales</taxon>
        <taxon>Nocardioidaceae</taxon>
        <taxon>Nocardioides</taxon>
    </lineage>
</organism>
<dbReference type="Proteomes" id="UP001183648">
    <property type="component" value="Unassembled WGS sequence"/>
</dbReference>
<accession>A0ABU2BYR1</accession>
<evidence type="ECO:0000313" key="2">
    <source>
        <dbReference type="Proteomes" id="UP001183648"/>
    </source>
</evidence>
<comment type="caution">
    <text evidence="1">The sequence shown here is derived from an EMBL/GenBank/DDBJ whole genome shotgun (WGS) entry which is preliminary data.</text>
</comment>
<name>A0ABU2BYR1_9ACTN</name>